<reference evidence="5" key="2">
    <citation type="journal article" date="2023" name="IMA Fungus">
        <title>Comparative genomic study of the Penicillium genus elucidates a diverse pangenome and 15 lateral gene transfer events.</title>
        <authorList>
            <person name="Petersen C."/>
            <person name="Sorensen T."/>
            <person name="Nielsen M.R."/>
            <person name="Sondergaard T.E."/>
            <person name="Sorensen J.L."/>
            <person name="Fitzpatrick D.A."/>
            <person name="Frisvad J.C."/>
            <person name="Nielsen K.L."/>
        </authorList>
    </citation>
    <scope>NUCLEOTIDE SEQUENCE</scope>
    <source>
        <strain evidence="5">IBT 21917</strain>
    </source>
</reference>
<gene>
    <name evidence="5" type="ORF">N7492_007404</name>
</gene>
<evidence type="ECO:0000256" key="2">
    <source>
        <dbReference type="ARBA" id="ARBA00023445"/>
    </source>
</evidence>
<sequence>MSNSLVFITGATGFIGSHVVASTLRAGYRVRLSIRRAEQEASIRSRYPDHSDSIETVVIPDLSKPEAFSDAFDGVDYVFHLASPMPGGGTDFHRDYLHPAVDGTLSILRAAQNFPQMKKVVIDSSVLALTPVDAVLQKEVFVTDNTGVSVPLDLSMEFPEGFSAHTFKYSASKVQAHKATKEFLKNNKNHFKVITLHPTFVLGESLVQQSAEELGGVNAMFWLSLTLEKPILANVWIHVRDVADAHVEVLKKDIENGQEFLLSAPPVSWEEVASYVNTKYPDLGCKLVGPVERRWIVDTTAADTILGIPWRSHHSMIDEVVQQQLGFGPASTSSDPLAQMRTMRRPH</sequence>
<evidence type="ECO:0000313" key="5">
    <source>
        <dbReference type="EMBL" id="KAJ5162012.1"/>
    </source>
</evidence>
<keyword evidence="6" id="KW-1185">Reference proteome</keyword>
<dbReference type="InterPro" id="IPR036291">
    <property type="entry name" value="NAD(P)-bd_dom_sf"/>
</dbReference>
<reference evidence="5" key="1">
    <citation type="submission" date="2022-11" db="EMBL/GenBank/DDBJ databases">
        <authorList>
            <person name="Petersen C."/>
        </authorList>
    </citation>
    <scope>NUCLEOTIDE SEQUENCE</scope>
    <source>
        <strain evidence="5">IBT 21917</strain>
    </source>
</reference>
<keyword evidence="1" id="KW-0560">Oxidoreductase</keyword>
<feature type="region of interest" description="Disordered" evidence="3">
    <location>
        <begin position="328"/>
        <end position="347"/>
    </location>
</feature>
<organism evidence="5 6">
    <name type="scientific">Penicillium capsulatum</name>
    <dbReference type="NCBI Taxonomy" id="69766"/>
    <lineage>
        <taxon>Eukaryota</taxon>
        <taxon>Fungi</taxon>
        <taxon>Dikarya</taxon>
        <taxon>Ascomycota</taxon>
        <taxon>Pezizomycotina</taxon>
        <taxon>Eurotiomycetes</taxon>
        <taxon>Eurotiomycetidae</taxon>
        <taxon>Eurotiales</taxon>
        <taxon>Aspergillaceae</taxon>
        <taxon>Penicillium</taxon>
    </lineage>
</organism>
<dbReference type="GO" id="GO:0016616">
    <property type="term" value="F:oxidoreductase activity, acting on the CH-OH group of donors, NAD or NADP as acceptor"/>
    <property type="evidence" value="ECO:0007669"/>
    <property type="project" value="TreeGrafter"/>
</dbReference>
<name>A0A9W9I2G0_9EURO</name>
<evidence type="ECO:0000259" key="4">
    <source>
        <dbReference type="Pfam" id="PF01370"/>
    </source>
</evidence>
<evidence type="ECO:0000256" key="1">
    <source>
        <dbReference type="ARBA" id="ARBA00023002"/>
    </source>
</evidence>
<dbReference type="InterPro" id="IPR050425">
    <property type="entry name" value="NAD(P)_dehydrat-like"/>
</dbReference>
<proteinExistence type="inferred from homology"/>
<dbReference type="InterPro" id="IPR001509">
    <property type="entry name" value="Epimerase_deHydtase"/>
</dbReference>
<evidence type="ECO:0000313" key="6">
    <source>
        <dbReference type="Proteomes" id="UP001146351"/>
    </source>
</evidence>
<dbReference type="Pfam" id="PF01370">
    <property type="entry name" value="Epimerase"/>
    <property type="match status" value="1"/>
</dbReference>
<dbReference type="EMBL" id="JAPQKO010000005">
    <property type="protein sequence ID" value="KAJ5162012.1"/>
    <property type="molecule type" value="Genomic_DNA"/>
</dbReference>
<dbReference type="AlphaFoldDB" id="A0A9W9I2G0"/>
<comment type="similarity">
    <text evidence="2">Belongs to the NAD(P)-dependent epimerase/dehydratase family. Dihydroflavonol-4-reductase subfamily.</text>
</comment>
<evidence type="ECO:0000256" key="3">
    <source>
        <dbReference type="SAM" id="MobiDB-lite"/>
    </source>
</evidence>
<dbReference type="SUPFAM" id="SSF51735">
    <property type="entry name" value="NAD(P)-binding Rossmann-fold domains"/>
    <property type="match status" value="1"/>
</dbReference>
<accession>A0A9W9I2G0</accession>
<dbReference type="PANTHER" id="PTHR10366:SF812">
    <property type="entry name" value="VPS9 DOMAIN-CONTAINING PROTEIN"/>
    <property type="match status" value="1"/>
</dbReference>
<protein>
    <submittedName>
        <fullName evidence="5">NAD(P)-binding protein</fullName>
    </submittedName>
</protein>
<dbReference type="OrthoDB" id="2735536at2759"/>
<feature type="domain" description="NAD-dependent epimerase/dehydratase" evidence="4">
    <location>
        <begin position="6"/>
        <end position="257"/>
    </location>
</feature>
<dbReference type="Gene3D" id="3.40.50.720">
    <property type="entry name" value="NAD(P)-binding Rossmann-like Domain"/>
    <property type="match status" value="1"/>
</dbReference>
<dbReference type="Proteomes" id="UP001146351">
    <property type="component" value="Unassembled WGS sequence"/>
</dbReference>
<dbReference type="PANTHER" id="PTHR10366">
    <property type="entry name" value="NAD DEPENDENT EPIMERASE/DEHYDRATASE"/>
    <property type="match status" value="1"/>
</dbReference>
<comment type="caution">
    <text evidence="5">The sequence shown here is derived from an EMBL/GenBank/DDBJ whole genome shotgun (WGS) entry which is preliminary data.</text>
</comment>